<evidence type="ECO:0000313" key="3">
    <source>
        <dbReference type="Proteomes" id="UP000324800"/>
    </source>
</evidence>
<keyword evidence="1" id="KW-0472">Membrane</keyword>
<accession>A0A5J4TNF9</accession>
<protein>
    <submittedName>
        <fullName evidence="2">Uncharacterized protein</fullName>
    </submittedName>
</protein>
<feature type="transmembrane region" description="Helical" evidence="1">
    <location>
        <begin position="64"/>
        <end position="84"/>
    </location>
</feature>
<evidence type="ECO:0000313" key="2">
    <source>
        <dbReference type="EMBL" id="KAA6359954.1"/>
    </source>
</evidence>
<dbReference type="Proteomes" id="UP000324800">
    <property type="component" value="Unassembled WGS sequence"/>
</dbReference>
<evidence type="ECO:0000256" key="1">
    <source>
        <dbReference type="SAM" id="Phobius"/>
    </source>
</evidence>
<name>A0A5J4TNF9_9EUKA</name>
<dbReference type="EMBL" id="SNRW01027636">
    <property type="protein sequence ID" value="KAA6359954.1"/>
    <property type="molecule type" value="Genomic_DNA"/>
</dbReference>
<keyword evidence="1" id="KW-1133">Transmembrane helix</keyword>
<organism evidence="2 3">
    <name type="scientific">Streblomastix strix</name>
    <dbReference type="NCBI Taxonomy" id="222440"/>
    <lineage>
        <taxon>Eukaryota</taxon>
        <taxon>Metamonada</taxon>
        <taxon>Preaxostyla</taxon>
        <taxon>Oxymonadida</taxon>
        <taxon>Streblomastigidae</taxon>
        <taxon>Streblomastix</taxon>
    </lineage>
</organism>
<sequence length="202" mass="23094">MHKHYSYIFTMAIDVISHRVNMFIDDRNMNGNNFKAYASDMDIIVKNIEAEPALWTLHLQKIQYFIIIFIVPLIGIGQLANVFLANPIANAQVQGNKAPTLHVLEMTRYAEVFSHQFLDNIVNSREDEYIQNLQFQFLLLQKLIILSIQHVLEGNKIETLIDLVGMCAALPYTCALAIGFAKKTFANQPIPISDTMNIMMKY</sequence>
<reference evidence="2 3" key="1">
    <citation type="submission" date="2019-03" db="EMBL/GenBank/DDBJ databases">
        <title>Single cell metagenomics reveals metabolic interactions within the superorganism composed of flagellate Streblomastix strix and complex community of Bacteroidetes bacteria on its surface.</title>
        <authorList>
            <person name="Treitli S.C."/>
            <person name="Kolisko M."/>
            <person name="Husnik F."/>
            <person name="Keeling P."/>
            <person name="Hampl V."/>
        </authorList>
    </citation>
    <scope>NUCLEOTIDE SEQUENCE [LARGE SCALE GENOMIC DNA]</scope>
    <source>
        <strain evidence="2">ST1C</strain>
    </source>
</reference>
<keyword evidence="1" id="KW-0812">Transmembrane</keyword>
<gene>
    <name evidence="2" type="ORF">EZS28_044519</name>
</gene>
<comment type="caution">
    <text evidence="2">The sequence shown here is derived from an EMBL/GenBank/DDBJ whole genome shotgun (WGS) entry which is preliminary data.</text>
</comment>
<dbReference type="AlphaFoldDB" id="A0A5J4TNF9"/>
<proteinExistence type="predicted"/>